<dbReference type="CDD" id="cd13919">
    <property type="entry name" value="CuRO_HCO_II_like_5"/>
    <property type="match status" value="1"/>
</dbReference>
<comment type="subcellular location">
    <subcellularLocation>
        <location evidence="1">Membrane</location>
        <topology evidence="1">Multi-pass membrane protein</topology>
    </subcellularLocation>
</comment>
<dbReference type="PRINTS" id="PR01166">
    <property type="entry name" value="CYCOXIDASEII"/>
</dbReference>
<evidence type="ECO:0000256" key="6">
    <source>
        <dbReference type="ARBA" id="ARBA00022692"/>
    </source>
</evidence>
<dbReference type="KEGG" id="pspi:PS2015_32"/>
<dbReference type="GO" id="GO:0004129">
    <property type="term" value="F:cytochrome-c oxidase activity"/>
    <property type="evidence" value="ECO:0007669"/>
    <property type="project" value="UniProtKB-EC"/>
</dbReference>
<dbReference type="Pfam" id="PF00116">
    <property type="entry name" value="COX2"/>
    <property type="match status" value="1"/>
</dbReference>
<dbReference type="InterPro" id="IPR008972">
    <property type="entry name" value="Cupredoxin"/>
</dbReference>
<evidence type="ECO:0000256" key="7">
    <source>
        <dbReference type="ARBA" id="ARBA00022723"/>
    </source>
</evidence>
<dbReference type="EMBL" id="CP013189">
    <property type="protein sequence ID" value="ALO44730.1"/>
    <property type="molecule type" value="Genomic_DNA"/>
</dbReference>
<dbReference type="InterPro" id="IPR036257">
    <property type="entry name" value="Cyt_c_oxidase_su2_TM_sf"/>
</dbReference>
<dbReference type="GO" id="GO:0005507">
    <property type="term" value="F:copper ion binding"/>
    <property type="evidence" value="ECO:0007669"/>
    <property type="project" value="InterPro"/>
</dbReference>
<dbReference type="SUPFAM" id="SSF49503">
    <property type="entry name" value="Cupredoxins"/>
    <property type="match status" value="1"/>
</dbReference>
<dbReference type="GO" id="GO:0016020">
    <property type="term" value="C:membrane"/>
    <property type="evidence" value="ECO:0007669"/>
    <property type="project" value="UniProtKB-SubCell"/>
</dbReference>
<evidence type="ECO:0000313" key="20">
    <source>
        <dbReference type="Proteomes" id="UP000065641"/>
    </source>
</evidence>
<keyword evidence="12" id="KW-0186">Copper</keyword>
<dbReference type="PATRIC" id="fig|1249552.3.peg.32"/>
<keyword evidence="4" id="KW-0813">Transport</keyword>
<dbReference type="GO" id="GO:0020037">
    <property type="term" value="F:heme binding"/>
    <property type="evidence" value="ECO:0007669"/>
    <property type="project" value="InterPro"/>
</dbReference>
<dbReference type="RefSeq" id="WP_058020265.1">
    <property type="nucleotide sequence ID" value="NZ_CP013189.1"/>
</dbReference>
<evidence type="ECO:0000256" key="3">
    <source>
        <dbReference type="ARBA" id="ARBA00012949"/>
    </source>
</evidence>
<dbReference type="Proteomes" id="UP000065641">
    <property type="component" value="Chromosome"/>
</dbReference>
<dbReference type="InterPro" id="IPR036909">
    <property type="entry name" value="Cyt_c-like_dom_sf"/>
</dbReference>
<feature type="domain" description="Cytochrome oxidase subunit II copper A binding" evidence="17">
    <location>
        <begin position="114"/>
        <end position="256"/>
    </location>
</feature>
<dbReference type="PANTHER" id="PTHR22888">
    <property type="entry name" value="CYTOCHROME C OXIDASE, SUBUNIT II"/>
    <property type="match status" value="1"/>
</dbReference>
<dbReference type="Gene3D" id="1.10.287.90">
    <property type="match status" value="1"/>
</dbReference>
<feature type="domain" description="Cytochrome c" evidence="18">
    <location>
        <begin position="269"/>
        <end position="356"/>
    </location>
</feature>
<sequence>MAIAVVLVLLVVGSVVFHFASPWWFTEIASHWSNIDFTINLTFWVTGTVFVLVNLFLAWSVYRYRQRKGAEHKAVYEPENARLETGLTLITTVGVAAMLAPGLFVWAQFVTVPEEATEFEAFASQWQWSFRYPGADGQLGTADINHITETNPWGVNPDDPNGQDDIVIKQPYMALPLNQPTKALLRSRDVLHNYTVPQFRVKMDMVPGMVSYMWIEPTRTGVFEILCEQYCGLGHHIMRARVEVMEPRDFENWLAEQPTFAETQSRAPANVTAGQQSYAVCASCHGQNGEGNRAMNAPKLAGLQPWYIERQLRYYSEGVRGADPEDSFGQMMAPMANMVNTETARRNVAAYIETLPVTPAATTISGDAERGQRIYTANCAACHGADGKGSWATDAPALAGMDDWYMALQLENYRSGVRGAHREDDYGYQMTSMVKAMRTAQQQDDVIAYINTLR</sequence>
<accession>A0A0S2K8Q4</accession>
<keyword evidence="13 16" id="KW-0472">Membrane</keyword>
<comment type="catalytic activity">
    <reaction evidence="14">
        <text>4 Fe(II)-[cytochrome c] + O2 + 8 H(+)(in) = 4 Fe(III)-[cytochrome c] + 2 H2O + 4 H(+)(out)</text>
        <dbReference type="Rhea" id="RHEA:11436"/>
        <dbReference type="Rhea" id="RHEA-COMP:10350"/>
        <dbReference type="Rhea" id="RHEA-COMP:14399"/>
        <dbReference type="ChEBI" id="CHEBI:15377"/>
        <dbReference type="ChEBI" id="CHEBI:15378"/>
        <dbReference type="ChEBI" id="CHEBI:15379"/>
        <dbReference type="ChEBI" id="CHEBI:29033"/>
        <dbReference type="ChEBI" id="CHEBI:29034"/>
        <dbReference type="EC" id="7.1.1.9"/>
    </reaction>
</comment>
<dbReference type="SUPFAM" id="SSF46626">
    <property type="entry name" value="Cytochrome c"/>
    <property type="match status" value="2"/>
</dbReference>
<feature type="transmembrane region" description="Helical" evidence="16">
    <location>
        <begin position="83"/>
        <end position="107"/>
    </location>
</feature>
<reference evidence="19 20" key="1">
    <citation type="submission" date="2015-11" db="EMBL/GenBank/DDBJ databases">
        <authorList>
            <person name="Zhang Y."/>
            <person name="Guo Z."/>
        </authorList>
    </citation>
    <scope>NUCLEOTIDE SEQUENCE [LARGE SCALE GENOMIC DNA]</scope>
    <source>
        <strain evidence="19 20">KCTC 32221</strain>
    </source>
</reference>
<evidence type="ECO:0000256" key="5">
    <source>
        <dbReference type="ARBA" id="ARBA00022617"/>
    </source>
</evidence>
<feature type="domain" description="Cytochrome c" evidence="18">
    <location>
        <begin position="366"/>
        <end position="454"/>
    </location>
</feature>
<keyword evidence="11 15" id="KW-0408">Iron</keyword>
<evidence type="ECO:0000259" key="18">
    <source>
        <dbReference type="PROSITE" id="PS51007"/>
    </source>
</evidence>
<dbReference type="OrthoDB" id="9773456at2"/>
<dbReference type="InterPro" id="IPR002429">
    <property type="entry name" value="CcO_II-like_C"/>
</dbReference>
<gene>
    <name evidence="19" type="ORF">PS2015_32</name>
</gene>
<dbReference type="EC" id="7.1.1.9" evidence="3"/>
<evidence type="ECO:0000256" key="13">
    <source>
        <dbReference type="ARBA" id="ARBA00023136"/>
    </source>
</evidence>
<dbReference type="InterPro" id="IPR001505">
    <property type="entry name" value="Copper_CuA"/>
</dbReference>
<dbReference type="Pfam" id="PF00034">
    <property type="entry name" value="Cytochrom_C"/>
    <property type="match status" value="2"/>
</dbReference>
<dbReference type="GO" id="GO:0042773">
    <property type="term" value="P:ATP synthesis coupled electron transport"/>
    <property type="evidence" value="ECO:0007669"/>
    <property type="project" value="TreeGrafter"/>
</dbReference>
<evidence type="ECO:0000256" key="9">
    <source>
        <dbReference type="ARBA" id="ARBA00022982"/>
    </source>
</evidence>
<dbReference type="InterPro" id="IPR045187">
    <property type="entry name" value="CcO_II"/>
</dbReference>
<feature type="transmembrane region" description="Helical" evidence="16">
    <location>
        <begin position="41"/>
        <end position="62"/>
    </location>
</feature>
<dbReference type="AlphaFoldDB" id="A0A0S2K8Q4"/>
<keyword evidence="8" id="KW-1278">Translocase</keyword>
<name>A0A0S2K8Q4_9GAMM</name>
<evidence type="ECO:0000259" key="17">
    <source>
        <dbReference type="PROSITE" id="PS50857"/>
    </source>
</evidence>
<comment type="similarity">
    <text evidence="2">Belongs to the cytochrome c oxidase subunit 2 family.</text>
</comment>
<keyword evidence="9" id="KW-0249">Electron transport</keyword>
<dbReference type="PANTHER" id="PTHR22888:SF9">
    <property type="entry name" value="CYTOCHROME C OXIDASE SUBUNIT 2"/>
    <property type="match status" value="1"/>
</dbReference>
<dbReference type="PROSITE" id="PS51007">
    <property type="entry name" value="CYTC"/>
    <property type="match status" value="2"/>
</dbReference>
<evidence type="ECO:0000313" key="19">
    <source>
        <dbReference type="EMBL" id="ALO44730.1"/>
    </source>
</evidence>
<evidence type="ECO:0000256" key="2">
    <source>
        <dbReference type="ARBA" id="ARBA00007866"/>
    </source>
</evidence>
<keyword evidence="10 16" id="KW-1133">Transmembrane helix</keyword>
<evidence type="ECO:0000256" key="1">
    <source>
        <dbReference type="ARBA" id="ARBA00004141"/>
    </source>
</evidence>
<keyword evidence="7 15" id="KW-0479">Metal-binding</keyword>
<dbReference type="Gene3D" id="1.10.760.10">
    <property type="entry name" value="Cytochrome c-like domain"/>
    <property type="match status" value="2"/>
</dbReference>
<evidence type="ECO:0000256" key="15">
    <source>
        <dbReference type="PROSITE-ProRule" id="PRU00433"/>
    </source>
</evidence>
<dbReference type="Gene3D" id="2.60.40.420">
    <property type="entry name" value="Cupredoxins - blue copper proteins"/>
    <property type="match status" value="1"/>
</dbReference>
<organism evidence="19 20">
    <name type="scientific">Pseudohongiella spirulinae</name>
    <dbReference type="NCBI Taxonomy" id="1249552"/>
    <lineage>
        <taxon>Bacteria</taxon>
        <taxon>Pseudomonadati</taxon>
        <taxon>Pseudomonadota</taxon>
        <taxon>Gammaproteobacteria</taxon>
        <taxon>Pseudomonadales</taxon>
        <taxon>Pseudohongiellaceae</taxon>
        <taxon>Pseudohongiella</taxon>
    </lineage>
</organism>
<dbReference type="PROSITE" id="PS50857">
    <property type="entry name" value="COX2_CUA"/>
    <property type="match status" value="1"/>
</dbReference>
<dbReference type="PROSITE" id="PS00078">
    <property type="entry name" value="COX2"/>
    <property type="match status" value="1"/>
</dbReference>
<keyword evidence="5 15" id="KW-0349">Heme</keyword>
<evidence type="ECO:0000256" key="11">
    <source>
        <dbReference type="ARBA" id="ARBA00023004"/>
    </source>
</evidence>
<dbReference type="InterPro" id="IPR009056">
    <property type="entry name" value="Cyt_c-like_dom"/>
</dbReference>
<evidence type="ECO:0000256" key="10">
    <source>
        <dbReference type="ARBA" id="ARBA00022989"/>
    </source>
</evidence>
<evidence type="ECO:0000256" key="8">
    <source>
        <dbReference type="ARBA" id="ARBA00022967"/>
    </source>
</evidence>
<keyword evidence="20" id="KW-1185">Reference proteome</keyword>
<dbReference type="SUPFAM" id="SSF81464">
    <property type="entry name" value="Cytochrome c oxidase subunit II-like, transmembrane region"/>
    <property type="match status" value="1"/>
</dbReference>
<proteinExistence type="inferred from homology"/>
<evidence type="ECO:0000256" key="16">
    <source>
        <dbReference type="SAM" id="Phobius"/>
    </source>
</evidence>
<protein>
    <recommendedName>
        <fullName evidence="3">cytochrome-c oxidase</fullName>
        <ecNumber evidence="3">7.1.1.9</ecNumber>
    </recommendedName>
</protein>
<evidence type="ECO:0000256" key="4">
    <source>
        <dbReference type="ARBA" id="ARBA00022448"/>
    </source>
</evidence>
<evidence type="ECO:0000256" key="12">
    <source>
        <dbReference type="ARBA" id="ARBA00023008"/>
    </source>
</evidence>
<keyword evidence="6 16" id="KW-0812">Transmembrane</keyword>
<dbReference type="STRING" id="1249552.PS2015_32"/>
<evidence type="ECO:0000256" key="14">
    <source>
        <dbReference type="ARBA" id="ARBA00047816"/>
    </source>
</evidence>